<keyword evidence="6" id="KW-0808">Transferase</keyword>
<protein>
    <recommendedName>
        <fullName evidence="3">histidine kinase</fullName>
        <ecNumber evidence="3">2.7.13.3</ecNumber>
    </recommendedName>
</protein>
<comment type="catalytic activity">
    <reaction evidence="1">
        <text>ATP + protein L-histidine = ADP + protein N-phospho-L-histidine.</text>
        <dbReference type="EC" id="2.7.13.3"/>
    </reaction>
</comment>
<dbReference type="PANTHER" id="PTHR45453">
    <property type="entry name" value="PHOSPHATE REGULON SENSOR PROTEIN PHOR"/>
    <property type="match status" value="1"/>
</dbReference>
<evidence type="ECO:0000256" key="11">
    <source>
        <dbReference type="ARBA" id="ARBA00023136"/>
    </source>
</evidence>
<evidence type="ECO:0000313" key="15">
    <source>
        <dbReference type="Proteomes" id="UP000460287"/>
    </source>
</evidence>
<comment type="caution">
    <text evidence="14">The sequence shown here is derived from an EMBL/GenBank/DDBJ whole genome shotgun (WGS) entry which is preliminary data.</text>
</comment>
<dbReference type="InterPro" id="IPR036890">
    <property type="entry name" value="HATPase_C_sf"/>
</dbReference>
<keyword evidence="5" id="KW-0597">Phosphoprotein</keyword>
<evidence type="ECO:0000256" key="9">
    <source>
        <dbReference type="ARBA" id="ARBA00022989"/>
    </source>
</evidence>
<evidence type="ECO:0000256" key="3">
    <source>
        <dbReference type="ARBA" id="ARBA00012438"/>
    </source>
</evidence>
<evidence type="ECO:0000259" key="13">
    <source>
        <dbReference type="PROSITE" id="PS50109"/>
    </source>
</evidence>
<comment type="subcellular location">
    <subcellularLocation>
        <location evidence="2">Cell membrane</location>
        <topology evidence="2">Multi-pass membrane protein</topology>
    </subcellularLocation>
</comment>
<evidence type="ECO:0000256" key="4">
    <source>
        <dbReference type="ARBA" id="ARBA00022475"/>
    </source>
</evidence>
<dbReference type="PANTHER" id="PTHR45453:SF2">
    <property type="entry name" value="HISTIDINE KINASE"/>
    <property type="match status" value="1"/>
</dbReference>
<organism evidence="14 15">
    <name type="scientific">Inconstantimicrobium porci</name>
    <dbReference type="NCBI Taxonomy" id="2652291"/>
    <lineage>
        <taxon>Bacteria</taxon>
        <taxon>Bacillati</taxon>
        <taxon>Bacillota</taxon>
        <taxon>Clostridia</taxon>
        <taxon>Eubacteriales</taxon>
        <taxon>Clostridiaceae</taxon>
        <taxon>Inconstantimicrobium</taxon>
    </lineage>
</organism>
<dbReference type="GO" id="GO:0000155">
    <property type="term" value="F:phosphorelay sensor kinase activity"/>
    <property type="evidence" value="ECO:0007669"/>
    <property type="project" value="InterPro"/>
</dbReference>
<feature type="domain" description="Histidine kinase" evidence="13">
    <location>
        <begin position="126"/>
        <end position="333"/>
    </location>
</feature>
<dbReference type="EMBL" id="VULX01000012">
    <property type="protein sequence ID" value="MSR91586.1"/>
    <property type="molecule type" value="Genomic_DNA"/>
</dbReference>
<evidence type="ECO:0000256" key="7">
    <source>
        <dbReference type="ARBA" id="ARBA00022692"/>
    </source>
</evidence>
<dbReference type="GO" id="GO:0005886">
    <property type="term" value="C:plasma membrane"/>
    <property type="evidence" value="ECO:0007669"/>
    <property type="project" value="UniProtKB-SubCell"/>
</dbReference>
<dbReference type="RefSeq" id="WP_154531481.1">
    <property type="nucleotide sequence ID" value="NZ_VULX01000012.1"/>
</dbReference>
<keyword evidence="9 12" id="KW-1133">Transmembrane helix</keyword>
<evidence type="ECO:0000256" key="12">
    <source>
        <dbReference type="SAM" id="Phobius"/>
    </source>
</evidence>
<dbReference type="Gene3D" id="3.30.565.10">
    <property type="entry name" value="Histidine kinase-like ATPase, C-terminal domain"/>
    <property type="match status" value="1"/>
</dbReference>
<keyword evidence="7 12" id="KW-0812">Transmembrane</keyword>
<dbReference type="PROSITE" id="PS50109">
    <property type="entry name" value="HIS_KIN"/>
    <property type="match status" value="1"/>
</dbReference>
<evidence type="ECO:0000256" key="5">
    <source>
        <dbReference type="ARBA" id="ARBA00022553"/>
    </source>
</evidence>
<dbReference type="Proteomes" id="UP000460287">
    <property type="component" value="Unassembled WGS sequence"/>
</dbReference>
<dbReference type="InterPro" id="IPR003661">
    <property type="entry name" value="HisK_dim/P_dom"/>
</dbReference>
<dbReference type="PRINTS" id="PR00344">
    <property type="entry name" value="BCTRLSENSOR"/>
</dbReference>
<sequence length="340" mass="39721">MSINRYFKERLPFIILNVVLCIIVSATMIIAGFSYFAVVSLVCAWFIPLITYMIYQCLKFKRYIDNIVAVSEDLDRKYLLPEIIDEEDFMEAEVICSILRDADKSMHQEVKIYENEQKEYKEYIETWIHEIKTPISSIELIVANSDDNPYNLKISYEIKRIERYVEQVLYYAKSSDTEKDYVVRKFDLRSSVMKCIKSNSLYFINKRIKLDFGEISEQIYSDEKWIIFIINQILVNAVKYSHEDDGIIKIYSHKKKDSVELIIEDNGIGINEKDIDRVFEKGFTGDNGRKTGKSTGIGLYLCRKLCDKLGLNIMISSEENRGTRVVVIFPKSCLIDEIFS</sequence>
<keyword evidence="4" id="KW-1003">Cell membrane</keyword>
<dbReference type="GO" id="GO:0016036">
    <property type="term" value="P:cellular response to phosphate starvation"/>
    <property type="evidence" value="ECO:0007669"/>
    <property type="project" value="TreeGrafter"/>
</dbReference>
<dbReference type="CDD" id="cd00082">
    <property type="entry name" value="HisKA"/>
    <property type="match status" value="1"/>
</dbReference>
<evidence type="ECO:0000256" key="10">
    <source>
        <dbReference type="ARBA" id="ARBA00023012"/>
    </source>
</evidence>
<dbReference type="SMART" id="SM00387">
    <property type="entry name" value="HATPase_c"/>
    <property type="match status" value="1"/>
</dbReference>
<keyword evidence="8 14" id="KW-0418">Kinase</keyword>
<accession>A0A7X2MYT6</accession>
<dbReference type="Pfam" id="PF02518">
    <property type="entry name" value="HATPase_c"/>
    <property type="match status" value="1"/>
</dbReference>
<dbReference type="InterPro" id="IPR050351">
    <property type="entry name" value="BphY/WalK/GraS-like"/>
</dbReference>
<evidence type="ECO:0000313" key="14">
    <source>
        <dbReference type="EMBL" id="MSR91586.1"/>
    </source>
</evidence>
<name>A0A7X2MYT6_9CLOT</name>
<dbReference type="GO" id="GO:0004721">
    <property type="term" value="F:phosphoprotein phosphatase activity"/>
    <property type="evidence" value="ECO:0007669"/>
    <property type="project" value="TreeGrafter"/>
</dbReference>
<gene>
    <name evidence="14" type="ORF">FYJ33_09235</name>
</gene>
<evidence type="ECO:0000256" key="2">
    <source>
        <dbReference type="ARBA" id="ARBA00004651"/>
    </source>
</evidence>
<reference evidence="14 15" key="1">
    <citation type="submission" date="2019-08" db="EMBL/GenBank/DDBJ databases">
        <title>In-depth cultivation of the pig gut microbiome towards novel bacterial diversity and tailored functional studies.</title>
        <authorList>
            <person name="Wylensek D."/>
            <person name="Hitch T.C.A."/>
            <person name="Clavel T."/>
        </authorList>
    </citation>
    <scope>NUCLEOTIDE SEQUENCE [LARGE SCALE GENOMIC DNA]</scope>
    <source>
        <strain evidence="14 15">WCA-383-APC-5B</strain>
    </source>
</reference>
<evidence type="ECO:0000256" key="1">
    <source>
        <dbReference type="ARBA" id="ARBA00000085"/>
    </source>
</evidence>
<feature type="transmembrane region" description="Helical" evidence="12">
    <location>
        <begin position="36"/>
        <end position="55"/>
    </location>
</feature>
<evidence type="ECO:0000256" key="8">
    <source>
        <dbReference type="ARBA" id="ARBA00022777"/>
    </source>
</evidence>
<dbReference type="InterPro" id="IPR003594">
    <property type="entry name" value="HATPase_dom"/>
</dbReference>
<feature type="transmembrane region" description="Helical" evidence="12">
    <location>
        <begin position="12"/>
        <end position="30"/>
    </location>
</feature>
<evidence type="ECO:0000256" key="6">
    <source>
        <dbReference type="ARBA" id="ARBA00022679"/>
    </source>
</evidence>
<dbReference type="AlphaFoldDB" id="A0A7X2MYT6"/>
<keyword evidence="10" id="KW-0902">Two-component regulatory system</keyword>
<dbReference type="SUPFAM" id="SSF55874">
    <property type="entry name" value="ATPase domain of HSP90 chaperone/DNA topoisomerase II/histidine kinase"/>
    <property type="match status" value="1"/>
</dbReference>
<dbReference type="EC" id="2.7.13.3" evidence="3"/>
<keyword evidence="15" id="KW-1185">Reference proteome</keyword>
<dbReference type="InterPro" id="IPR004358">
    <property type="entry name" value="Sig_transdc_His_kin-like_C"/>
</dbReference>
<keyword evidence="11 12" id="KW-0472">Membrane</keyword>
<proteinExistence type="predicted"/>
<dbReference type="InterPro" id="IPR005467">
    <property type="entry name" value="His_kinase_dom"/>
</dbReference>